<dbReference type="EMBL" id="RCMI01000011">
    <property type="protein sequence ID" value="KAG2943230.1"/>
    <property type="molecule type" value="Genomic_DNA"/>
</dbReference>
<comment type="caution">
    <text evidence="5">The sequence shown here is derived from an EMBL/GenBank/DDBJ whole genome shotgun (WGS) entry which is preliminary data.</text>
</comment>
<keyword evidence="6" id="KW-1185">Reference proteome</keyword>
<evidence type="ECO:0000313" key="4">
    <source>
        <dbReference type="EMBL" id="KAG2999465.1"/>
    </source>
</evidence>
<reference evidence="2" key="2">
    <citation type="submission" date="2018-10" db="EMBL/GenBank/DDBJ databases">
        <title>Effector identification in a new, highly contiguous assembly of the strawberry crown rot pathogen Phytophthora cactorum.</title>
        <authorList>
            <person name="Armitage A.D."/>
            <person name="Nellist C.F."/>
            <person name="Bates H."/>
            <person name="Vickerstaff R.J."/>
            <person name="Harrison R.J."/>
        </authorList>
    </citation>
    <scope>NUCLEOTIDE SEQUENCE</scope>
    <source>
        <strain evidence="2">15-7</strain>
        <strain evidence="3">4032</strain>
        <strain evidence="4">P415</strain>
    </source>
</reference>
<accession>A0A329S7S3</accession>
<protein>
    <recommendedName>
        <fullName evidence="7">Beta-ketoacyl synthase N-terminal domain-containing protein</fullName>
    </recommendedName>
</protein>
<dbReference type="VEuPathDB" id="FungiDB:PC110_g11090"/>
<dbReference type="Proteomes" id="UP000735874">
    <property type="component" value="Unassembled WGS sequence"/>
</dbReference>
<proteinExistence type="predicted"/>
<dbReference type="EMBL" id="RCMG01000001">
    <property type="protein sequence ID" value="KAG2869554.1"/>
    <property type="molecule type" value="Genomic_DNA"/>
</dbReference>
<gene>
    <name evidence="5" type="ORF">PC110_g11090</name>
    <name evidence="2" type="ORF">PC113_g75</name>
    <name evidence="3" type="ORF">PC115_g969</name>
    <name evidence="4" type="ORF">PC118_g795</name>
</gene>
<dbReference type="EMBL" id="MJFZ01000272">
    <property type="protein sequence ID" value="RAW32580.1"/>
    <property type="molecule type" value="Genomic_DNA"/>
</dbReference>
<dbReference type="AlphaFoldDB" id="A0A329S7S3"/>
<evidence type="ECO:0008006" key="7">
    <source>
        <dbReference type="Google" id="ProtNLM"/>
    </source>
</evidence>
<evidence type="ECO:0000313" key="5">
    <source>
        <dbReference type="EMBL" id="RAW32580.1"/>
    </source>
</evidence>
<organism evidence="5 6">
    <name type="scientific">Phytophthora cactorum</name>
    <dbReference type="NCBI Taxonomy" id="29920"/>
    <lineage>
        <taxon>Eukaryota</taxon>
        <taxon>Sar</taxon>
        <taxon>Stramenopiles</taxon>
        <taxon>Oomycota</taxon>
        <taxon>Peronosporomycetes</taxon>
        <taxon>Peronosporales</taxon>
        <taxon>Peronosporaceae</taxon>
        <taxon>Phytophthora</taxon>
    </lineage>
</organism>
<dbReference type="Proteomes" id="UP000251314">
    <property type="component" value="Unassembled WGS sequence"/>
</dbReference>
<dbReference type="STRING" id="29920.A0A329S7S3"/>
<evidence type="ECO:0000256" key="1">
    <source>
        <dbReference type="SAM" id="MobiDB-lite"/>
    </source>
</evidence>
<evidence type="ECO:0000313" key="6">
    <source>
        <dbReference type="Proteomes" id="UP000251314"/>
    </source>
</evidence>
<dbReference type="EMBL" id="RCML01000008">
    <property type="protein sequence ID" value="KAG2999465.1"/>
    <property type="molecule type" value="Genomic_DNA"/>
</dbReference>
<reference evidence="5 6" key="1">
    <citation type="submission" date="2018-01" db="EMBL/GenBank/DDBJ databases">
        <title>Draft genome of the strawberry crown rot pathogen Phytophthora cactorum.</title>
        <authorList>
            <person name="Armitage A.D."/>
            <person name="Lysoe E."/>
            <person name="Nellist C.F."/>
            <person name="Harrison R.J."/>
            <person name="Brurberg M.B."/>
        </authorList>
    </citation>
    <scope>NUCLEOTIDE SEQUENCE [LARGE SCALE GENOMIC DNA]</scope>
    <source>
        <strain evidence="5 6">10300</strain>
    </source>
</reference>
<sequence length="106" mass="11416">MRSRSTIDFNSGVPPQSQTLSNGIFDQVPTSTRSAVRQNRSLHAPDPSAIMMLAARRRSALARNLSTLSFAPPPPVPPRRVVVTGLGAVTPFGVGVERAWEHVLDS</sequence>
<evidence type="ECO:0000313" key="3">
    <source>
        <dbReference type="EMBL" id="KAG2943230.1"/>
    </source>
</evidence>
<name>A0A329S7S3_9STRA</name>
<dbReference type="OrthoDB" id="5334845at2759"/>
<evidence type="ECO:0000313" key="2">
    <source>
        <dbReference type="EMBL" id="KAG2869554.1"/>
    </source>
</evidence>
<dbReference type="Proteomes" id="UP000697107">
    <property type="component" value="Unassembled WGS sequence"/>
</dbReference>
<dbReference type="Proteomes" id="UP000774804">
    <property type="component" value="Unassembled WGS sequence"/>
</dbReference>
<feature type="region of interest" description="Disordered" evidence="1">
    <location>
        <begin position="1"/>
        <end position="24"/>
    </location>
</feature>